<dbReference type="Proteomes" id="UP000036790">
    <property type="component" value="Unassembled WGS sequence"/>
</dbReference>
<organism evidence="1 2">
    <name type="scientific">Xanthomonas oryzae</name>
    <dbReference type="NCBI Taxonomy" id="347"/>
    <lineage>
        <taxon>Bacteria</taxon>
        <taxon>Pseudomonadati</taxon>
        <taxon>Pseudomonadota</taxon>
        <taxon>Gammaproteobacteria</taxon>
        <taxon>Lysobacterales</taxon>
        <taxon>Lysobacteraceae</taxon>
        <taxon>Xanthomonas</taxon>
    </lineage>
</organism>
<evidence type="ECO:0000313" key="2">
    <source>
        <dbReference type="Proteomes" id="UP000036790"/>
    </source>
</evidence>
<protein>
    <submittedName>
        <fullName evidence="1">Peptidase</fullName>
    </submittedName>
</protein>
<dbReference type="EMBL" id="LHUJ01000051">
    <property type="protein sequence ID" value="KOR48657.1"/>
    <property type="molecule type" value="Genomic_DNA"/>
</dbReference>
<reference evidence="1 2" key="1">
    <citation type="submission" date="2015-07" db="EMBL/GenBank/DDBJ databases">
        <authorList>
            <consortium name="Consortium for Microbial Forensics and Genomics (microFORGE)"/>
            <person name="Knight B.M."/>
            <person name="Roberts D.P."/>
            <person name="Lin D."/>
            <person name="Hari K."/>
            <person name="Fletcher J."/>
            <person name="Melcher U."/>
            <person name="Blagden T."/>
            <person name="Winegar R.A."/>
        </authorList>
    </citation>
    <scope>NUCLEOTIDE SEQUENCE [LARGE SCALE GENOMIC DNA]</scope>
    <source>
        <strain evidence="1 2">X11-5A</strain>
    </source>
</reference>
<dbReference type="InterPro" id="IPR029062">
    <property type="entry name" value="Class_I_gatase-like"/>
</dbReference>
<dbReference type="SUPFAM" id="SSF52317">
    <property type="entry name" value="Class I glutamine amidotransferase-like"/>
    <property type="match status" value="1"/>
</dbReference>
<dbReference type="AlphaFoldDB" id="A0AAP0ZNH3"/>
<sequence length="74" mass="8129">MSYSLSGKTVAVLATDGFEQSELTEPKRLLQSCGAKVEVIAHCDSAKMRAWNHTDWGDSVAVDQQLGQTKRVFT</sequence>
<gene>
    <name evidence="1" type="ORF">ADT25_02755</name>
</gene>
<dbReference type="Gene3D" id="3.40.50.880">
    <property type="match status" value="1"/>
</dbReference>
<evidence type="ECO:0000313" key="1">
    <source>
        <dbReference type="EMBL" id="KOR48657.1"/>
    </source>
</evidence>
<reference evidence="1 2" key="2">
    <citation type="submission" date="2015-09" db="EMBL/GenBank/DDBJ databases">
        <title>Draft genome sequence of Xanthomonas oryzae pv. USA str. X11-5A.</title>
        <authorList>
            <person name="Knight B.M."/>
            <person name="Roberts D.P."/>
            <person name="Lin D."/>
            <person name="Hari K."/>
            <person name="Fletcher J."/>
            <person name="Melcher U."/>
            <person name="Blagden T."/>
            <person name="Winegar R.A."/>
        </authorList>
    </citation>
    <scope>NUCLEOTIDE SEQUENCE [LARGE SCALE GENOMIC DNA]</scope>
    <source>
        <strain evidence="1 2">X11-5A</strain>
    </source>
</reference>
<comment type="caution">
    <text evidence="1">The sequence shown here is derived from an EMBL/GenBank/DDBJ whole genome shotgun (WGS) entry which is preliminary data.</text>
</comment>
<name>A0AAP0ZNH3_9XANT</name>
<proteinExistence type="predicted"/>
<accession>A0AAP0ZNH3</accession>